<gene>
    <name evidence="2" type="primary">WBGene00281965</name>
</gene>
<feature type="compositionally biased region" description="Basic and acidic residues" evidence="1">
    <location>
        <begin position="28"/>
        <end position="41"/>
    </location>
</feature>
<evidence type="ECO:0000256" key="1">
    <source>
        <dbReference type="SAM" id="MobiDB-lite"/>
    </source>
</evidence>
<feature type="region of interest" description="Disordered" evidence="1">
    <location>
        <begin position="25"/>
        <end position="48"/>
    </location>
</feature>
<reference evidence="3" key="1">
    <citation type="journal article" date="2008" name="Nat. Genet.">
        <title>The Pristionchus pacificus genome provides a unique perspective on nematode lifestyle and parasitism.</title>
        <authorList>
            <person name="Dieterich C."/>
            <person name="Clifton S.W."/>
            <person name="Schuster L.N."/>
            <person name="Chinwalla A."/>
            <person name="Delehaunty K."/>
            <person name="Dinkelacker I."/>
            <person name="Fulton L."/>
            <person name="Fulton R."/>
            <person name="Godfrey J."/>
            <person name="Minx P."/>
            <person name="Mitreva M."/>
            <person name="Roeseler W."/>
            <person name="Tian H."/>
            <person name="Witte H."/>
            <person name="Yang S.P."/>
            <person name="Wilson R.K."/>
            <person name="Sommer R.J."/>
        </authorList>
    </citation>
    <scope>NUCLEOTIDE SEQUENCE [LARGE SCALE GENOMIC DNA]</scope>
    <source>
        <strain evidence="3">PS312</strain>
    </source>
</reference>
<reference evidence="2" key="2">
    <citation type="submission" date="2022-06" db="UniProtKB">
        <authorList>
            <consortium name="EnsemblMetazoa"/>
        </authorList>
    </citation>
    <scope>IDENTIFICATION</scope>
    <source>
        <strain evidence="2">PS312</strain>
    </source>
</reference>
<keyword evidence="3" id="KW-1185">Reference proteome</keyword>
<accession>A0A2A6C4S2</accession>
<name>A0A2A6C4S2_PRIPA</name>
<accession>A0A8R1UY60</accession>
<evidence type="ECO:0000313" key="2">
    <source>
        <dbReference type="EnsemblMetazoa" id="PPA43596.1"/>
    </source>
</evidence>
<proteinExistence type="predicted"/>
<sequence length="108" mass="12119">MTIMTKYRCPSSFCHVSAWAAHASMQMEPEKHDSRPSERRGLPSARAAAAQSRSLTRVRLHDTARLCIVYLIITVARLKNEYGSSHCVRVRHAADAEQKEADALARVQ</sequence>
<organism evidence="2 3">
    <name type="scientific">Pristionchus pacificus</name>
    <name type="common">Parasitic nematode worm</name>
    <dbReference type="NCBI Taxonomy" id="54126"/>
    <lineage>
        <taxon>Eukaryota</taxon>
        <taxon>Metazoa</taxon>
        <taxon>Ecdysozoa</taxon>
        <taxon>Nematoda</taxon>
        <taxon>Chromadorea</taxon>
        <taxon>Rhabditida</taxon>
        <taxon>Rhabditina</taxon>
        <taxon>Diplogasteromorpha</taxon>
        <taxon>Diplogasteroidea</taxon>
        <taxon>Neodiplogasteridae</taxon>
        <taxon>Pristionchus</taxon>
    </lineage>
</organism>
<protein>
    <submittedName>
        <fullName evidence="2">Uncharacterized protein</fullName>
    </submittedName>
</protein>
<dbReference type="EnsemblMetazoa" id="PPA43596.1">
    <property type="protein sequence ID" value="PPA43596.1"/>
    <property type="gene ID" value="WBGene00281965"/>
</dbReference>
<dbReference type="Proteomes" id="UP000005239">
    <property type="component" value="Unassembled WGS sequence"/>
</dbReference>
<evidence type="ECO:0000313" key="3">
    <source>
        <dbReference type="Proteomes" id="UP000005239"/>
    </source>
</evidence>
<dbReference type="AlphaFoldDB" id="A0A2A6C4S2"/>